<evidence type="ECO:0000256" key="1">
    <source>
        <dbReference type="ARBA" id="ARBA00022898"/>
    </source>
</evidence>
<dbReference type="Gene3D" id="3.40.640.10">
    <property type="entry name" value="Type I PLP-dependent aspartate aminotransferase-like (Major domain)"/>
    <property type="match status" value="1"/>
</dbReference>
<feature type="domain" description="Aminotransferase class V" evidence="2">
    <location>
        <begin position="53"/>
        <end position="374"/>
    </location>
</feature>
<dbReference type="Proteomes" id="UP000317593">
    <property type="component" value="Unassembled WGS sequence"/>
</dbReference>
<dbReference type="GO" id="GO:0016829">
    <property type="term" value="F:lyase activity"/>
    <property type="evidence" value="ECO:0007669"/>
    <property type="project" value="UniProtKB-KW"/>
</dbReference>
<keyword evidence="1" id="KW-0663">Pyridoxal phosphate</keyword>
<proteinExistence type="predicted"/>
<keyword evidence="3" id="KW-0456">Lyase</keyword>
<dbReference type="InterPro" id="IPR015422">
    <property type="entry name" value="PyrdxlP-dep_Trfase_small"/>
</dbReference>
<accession>A0A521C5Q2</accession>
<protein>
    <submittedName>
        <fullName evidence="3">Selenocysteine lyase/Cysteine desulfurase</fullName>
    </submittedName>
</protein>
<dbReference type="InterPro" id="IPR015424">
    <property type="entry name" value="PyrdxlP-dep_Trfase"/>
</dbReference>
<dbReference type="EMBL" id="FXTH01000005">
    <property type="protein sequence ID" value="SMO54847.1"/>
    <property type="molecule type" value="Genomic_DNA"/>
</dbReference>
<reference evidence="3 4" key="1">
    <citation type="submission" date="2017-05" db="EMBL/GenBank/DDBJ databases">
        <authorList>
            <person name="Varghese N."/>
            <person name="Submissions S."/>
        </authorList>
    </citation>
    <scope>NUCLEOTIDE SEQUENCE [LARGE SCALE GENOMIC DNA]</scope>
    <source>
        <strain evidence="3 4">DSM 21194</strain>
    </source>
</reference>
<dbReference type="PANTHER" id="PTHR43586">
    <property type="entry name" value="CYSTEINE DESULFURASE"/>
    <property type="match status" value="1"/>
</dbReference>
<dbReference type="Pfam" id="PF00266">
    <property type="entry name" value="Aminotran_5"/>
    <property type="match status" value="1"/>
</dbReference>
<name>A0A521C5Q2_9BACT</name>
<keyword evidence="4" id="KW-1185">Reference proteome</keyword>
<gene>
    <name evidence="3" type="ORF">SAMN06265218_10579</name>
</gene>
<organism evidence="3 4">
    <name type="scientific">Fodinibius sediminis</name>
    <dbReference type="NCBI Taxonomy" id="1214077"/>
    <lineage>
        <taxon>Bacteria</taxon>
        <taxon>Pseudomonadati</taxon>
        <taxon>Balneolota</taxon>
        <taxon>Balneolia</taxon>
        <taxon>Balneolales</taxon>
        <taxon>Balneolaceae</taxon>
        <taxon>Fodinibius</taxon>
    </lineage>
</organism>
<dbReference type="RefSeq" id="WP_142713839.1">
    <property type="nucleotide sequence ID" value="NZ_FXTH01000005.1"/>
</dbReference>
<dbReference type="OrthoDB" id="513408at2"/>
<sequence length="382" mass="43276">MECQKQRFSLPDDHHYVNCAYMAPLLKTVETAGIAGIQRKRRPWEISPDHFFEESHQLRDLFAHLIHTPKAENIAILPSTSYGLSTVAGNLDHRKGTSIVIAGEQFPSNVYPWRQFCARHDCQLNIIEAPTAPEGRGEKWNERILDAIDASSLLVALGNVHWADGTLFHLEKIGARAHEADAYFVIDGTQSVGALPLDVQSIRPDAVICSGYKWLLGPYSIALGYFGEKFINGIPIEEGWIERENSEDFSGLVNYSDRYQPGAIRFDVGERSNFILVPMMIEALRQLRQWGISNIQAYCKKLTGELVRELRPYGYQIEEPAWRAHHLFGIRFPAHIDPAELNQRLVQENIHLSLRGSALRISPNVYNDHEDLQALLDVLTDL</sequence>
<dbReference type="AlphaFoldDB" id="A0A521C5Q2"/>
<dbReference type="Gene3D" id="3.90.1150.10">
    <property type="entry name" value="Aspartate Aminotransferase, domain 1"/>
    <property type="match status" value="1"/>
</dbReference>
<evidence type="ECO:0000313" key="4">
    <source>
        <dbReference type="Proteomes" id="UP000317593"/>
    </source>
</evidence>
<dbReference type="InterPro" id="IPR000192">
    <property type="entry name" value="Aminotrans_V_dom"/>
</dbReference>
<evidence type="ECO:0000313" key="3">
    <source>
        <dbReference type="EMBL" id="SMO54847.1"/>
    </source>
</evidence>
<dbReference type="SUPFAM" id="SSF53383">
    <property type="entry name" value="PLP-dependent transferases"/>
    <property type="match status" value="1"/>
</dbReference>
<dbReference type="InterPro" id="IPR015421">
    <property type="entry name" value="PyrdxlP-dep_Trfase_major"/>
</dbReference>
<dbReference type="PANTHER" id="PTHR43586:SF15">
    <property type="entry name" value="BLR3095 PROTEIN"/>
    <property type="match status" value="1"/>
</dbReference>
<evidence type="ECO:0000259" key="2">
    <source>
        <dbReference type="Pfam" id="PF00266"/>
    </source>
</evidence>